<name>A0A0A9UAD5_ARUDO</name>
<reference evidence="1" key="2">
    <citation type="journal article" date="2015" name="Data Brief">
        <title>Shoot transcriptome of the giant reed, Arundo donax.</title>
        <authorList>
            <person name="Barrero R.A."/>
            <person name="Guerrero F.D."/>
            <person name="Moolhuijzen P."/>
            <person name="Goolsby J.A."/>
            <person name="Tidwell J."/>
            <person name="Bellgard S.E."/>
            <person name="Bellgard M.I."/>
        </authorList>
    </citation>
    <scope>NUCLEOTIDE SEQUENCE</scope>
    <source>
        <tissue evidence="1">Shoot tissue taken approximately 20 cm above the soil surface</tissue>
    </source>
</reference>
<evidence type="ECO:0000313" key="1">
    <source>
        <dbReference type="EMBL" id="JAD18137.1"/>
    </source>
</evidence>
<accession>A0A0A9UAD5</accession>
<protein>
    <submittedName>
        <fullName evidence="1">Uncharacterized protein</fullName>
    </submittedName>
</protein>
<proteinExistence type="predicted"/>
<sequence>MSPRWFLICSPRLFRRRITTKTRSRSLGVRGSRARACSAAAWCRARSGRAAHRPVLRAMTMSLPSTGSAGMPAALRTNLRIRHDRRCRSMERRGNKEAAD</sequence>
<dbReference type="EMBL" id="GBRH01279758">
    <property type="protein sequence ID" value="JAD18137.1"/>
    <property type="molecule type" value="Transcribed_RNA"/>
</dbReference>
<organism evidence="1">
    <name type="scientific">Arundo donax</name>
    <name type="common">Giant reed</name>
    <name type="synonym">Donax arundinaceus</name>
    <dbReference type="NCBI Taxonomy" id="35708"/>
    <lineage>
        <taxon>Eukaryota</taxon>
        <taxon>Viridiplantae</taxon>
        <taxon>Streptophyta</taxon>
        <taxon>Embryophyta</taxon>
        <taxon>Tracheophyta</taxon>
        <taxon>Spermatophyta</taxon>
        <taxon>Magnoliopsida</taxon>
        <taxon>Liliopsida</taxon>
        <taxon>Poales</taxon>
        <taxon>Poaceae</taxon>
        <taxon>PACMAD clade</taxon>
        <taxon>Arundinoideae</taxon>
        <taxon>Arundineae</taxon>
        <taxon>Arundo</taxon>
    </lineage>
</organism>
<dbReference type="AlphaFoldDB" id="A0A0A9UAD5"/>
<reference evidence="1" key="1">
    <citation type="submission" date="2014-09" db="EMBL/GenBank/DDBJ databases">
        <authorList>
            <person name="Magalhaes I.L.F."/>
            <person name="Oliveira U."/>
            <person name="Santos F.R."/>
            <person name="Vidigal T.H.D.A."/>
            <person name="Brescovit A.D."/>
            <person name="Santos A.J."/>
        </authorList>
    </citation>
    <scope>NUCLEOTIDE SEQUENCE</scope>
    <source>
        <tissue evidence="1">Shoot tissue taken approximately 20 cm above the soil surface</tissue>
    </source>
</reference>